<protein>
    <recommendedName>
        <fullName evidence="6">Protein FAR1-RELATED SEQUENCE</fullName>
    </recommendedName>
</protein>
<dbReference type="PROSITE" id="PS50966">
    <property type="entry name" value="ZF_SWIM"/>
    <property type="match status" value="1"/>
</dbReference>
<comment type="caution">
    <text evidence="10">The sequence shown here is derived from an EMBL/GenBank/DDBJ whole genome shotgun (WGS) entry which is preliminary data.</text>
</comment>
<proteinExistence type="inferred from homology"/>
<evidence type="ECO:0000313" key="11">
    <source>
        <dbReference type="Proteomes" id="UP000886885"/>
    </source>
</evidence>
<keyword evidence="2 6" id="KW-0479">Metal-binding</keyword>
<dbReference type="Pfam" id="PF10551">
    <property type="entry name" value="MULE"/>
    <property type="match status" value="1"/>
</dbReference>
<dbReference type="OrthoDB" id="1845384at2759"/>
<evidence type="ECO:0000256" key="3">
    <source>
        <dbReference type="ARBA" id="ARBA00022771"/>
    </source>
</evidence>
<evidence type="ECO:0000256" key="2">
    <source>
        <dbReference type="ARBA" id="ARBA00022723"/>
    </source>
</evidence>
<gene>
    <name evidence="10" type="ORF">POTOM_005136</name>
</gene>
<dbReference type="InterPro" id="IPR018289">
    <property type="entry name" value="MULE_transposase_dom"/>
</dbReference>
<keyword evidence="8" id="KW-0472">Membrane</keyword>
<evidence type="ECO:0000313" key="10">
    <source>
        <dbReference type="EMBL" id="KAG6789052.1"/>
    </source>
</evidence>
<evidence type="ECO:0000259" key="9">
    <source>
        <dbReference type="PROSITE" id="PS50966"/>
    </source>
</evidence>
<feature type="compositionally biased region" description="Acidic residues" evidence="7">
    <location>
        <begin position="86"/>
        <end position="102"/>
    </location>
</feature>
<feature type="region of interest" description="Disordered" evidence="7">
    <location>
        <begin position="86"/>
        <end position="114"/>
    </location>
</feature>
<accession>A0A8X8DE90</accession>
<reference evidence="10" key="1">
    <citation type="journal article" date="2020" name="bioRxiv">
        <title>Hybrid origin of Populus tomentosa Carr. identified through genome sequencing and phylogenomic analysis.</title>
        <authorList>
            <person name="An X."/>
            <person name="Gao K."/>
            <person name="Chen Z."/>
            <person name="Li J."/>
            <person name="Yang X."/>
            <person name="Yang X."/>
            <person name="Zhou J."/>
            <person name="Guo T."/>
            <person name="Zhao T."/>
            <person name="Huang S."/>
            <person name="Miao D."/>
            <person name="Khan W.U."/>
            <person name="Rao P."/>
            <person name="Ye M."/>
            <person name="Lei B."/>
            <person name="Liao W."/>
            <person name="Wang J."/>
            <person name="Ji L."/>
            <person name="Li Y."/>
            <person name="Guo B."/>
            <person name="Mustafa N.S."/>
            <person name="Li S."/>
            <person name="Yun Q."/>
            <person name="Keller S.R."/>
            <person name="Mao J."/>
            <person name="Zhang R."/>
            <person name="Strauss S.H."/>
        </authorList>
    </citation>
    <scope>NUCLEOTIDE SEQUENCE</scope>
    <source>
        <strain evidence="10">GM15</strain>
        <tissue evidence="10">Leaf</tissue>
    </source>
</reference>
<dbReference type="PANTHER" id="PTHR31669">
    <property type="entry name" value="PROTEIN FAR1-RELATED SEQUENCE 10-RELATED"/>
    <property type="match status" value="1"/>
</dbReference>
<keyword evidence="11" id="KW-1185">Reference proteome</keyword>
<keyword evidence="4 6" id="KW-0862">Zinc</keyword>
<dbReference type="Pfam" id="PF04434">
    <property type="entry name" value="SWIM"/>
    <property type="match status" value="1"/>
</dbReference>
<keyword evidence="8" id="KW-0812">Transmembrane</keyword>
<dbReference type="AlphaFoldDB" id="A0A8X8DE90"/>
<dbReference type="InterPro" id="IPR004330">
    <property type="entry name" value="FAR1_DNA_bnd_dom"/>
</dbReference>
<dbReference type="PANTHER" id="PTHR31669:SF236">
    <property type="entry name" value="PROTEIN FAR1-RELATED SEQUENCE"/>
    <property type="match status" value="1"/>
</dbReference>
<comment type="similarity">
    <text evidence="1 6">Belongs to the FHY3/FAR1 family.</text>
</comment>
<evidence type="ECO:0000256" key="4">
    <source>
        <dbReference type="ARBA" id="ARBA00022833"/>
    </source>
</evidence>
<evidence type="ECO:0000256" key="5">
    <source>
        <dbReference type="PROSITE-ProRule" id="PRU00325"/>
    </source>
</evidence>
<evidence type="ECO:0000256" key="6">
    <source>
        <dbReference type="RuleBase" id="RU367018"/>
    </source>
</evidence>
<feature type="transmembrane region" description="Helical" evidence="8">
    <location>
        <begin position="20"/>
        <end position="37"/>
    </location>
</feature>
<feature type="domain" description="SWIM-type" evidence="9">
    <location>
        <begin position="828"/>
        <end position="864"/>
    </location>
</feature>
<keyword evidence="3 5" id="KW-0863">Zinc-finger</keyword>
<dbReference type="InterPro" id="IPR007527">
    <property type="entry name" value="Znf_SWIM"/>
</dbReference>
<dbReference type="Pfam" id="PF03101">
    <property type="entry name" value="FAR1"/>
    <property type="match status" value="1"/>
</dbReference>
<evidence type="ECO:0000256" key="7">
    <source>
        <dbReference type="SAM" id="MobiDB-lite"/>
    </source>
</evidence>
<evidence type="ECO:0000256" key="1">
    <source>
        <dbReference type="ARBA" id="ARBA00005889"/>
    </source>
</evidence>
<dbReference type="GO" id="GO:0005634">
    <property type="term" value="C:nucleus"/>
    <property type="evidence" value="ECO:0007669"/>
    <property type="project" value="UniProtKB-SubCell"/>
</dbReference>
<comment type="subcellular location">
    <subcellularLocation>
        <location evidence="6">Nucleus</location>
    </subcellularLocation>
</comment>
<dbReference type="SMART" id="SM00575">
    <property type="entry name" value="ZnF_PMZ"/>
    <property type="match status" value="1"/>
</dbReference>
<dbReference type="InterPro" id="IPR006564">
    <property type="entry name" value="Znf_PMZ"/>
</dbReference>
<name>A0A8X8DE90_POPTO</name>
<dbReference type="EMBL" id="JAAWWB010000002">
    <property type="protein sequence ID" value="KAG6789052.1"/>
    <property type="molecule type" value="Genomic_DNA"/>
</dbReference>
<keyword evidence="6" id="KW-0539">Nucleus</keyword>
<comment type="function">
    <text evidence="6">Putative transcription activator involved in regulating light control of development.</text>
</comment>
<dbReference type="GO" id="GO:0008270">
    <property type="term" value="F:zinc ion binding"/>
    <property type="evidence" value="ECO:0007669"/>
    <property type="project" value="UniProtKB-UniRule"/>
</dbReference>
<dbReference type="InterPro" id="IPR031052">
    <property type="entry name" value="FHY3/FAR1"/>
</dbReference>
<dbReference type="GO" id="GO:0006355">
    <property type="term" value="P:regulation of DNA-templated transcription"/>
    <property type="evidence" value="ECO:0007669"/>
    <property type="project" value="UniProtKB-UniRule"/>
</dbReference>
<sequence length="948" mass="108016">MDERLEGLSVTKPKGLKAGASLSFSLSWLLFVAFAIINVPLLLLLLEIILVFVPVLMLLIEEGSQNSEQLREEDDLEIEIEGDDLGTEDIDLPEGNDLEDNCEQTSGDSQRKDYPPPVVGIEFESYDDAYSYYNCCAKDLGLAVTVRVLRQGRKRTVCAHLFDPERAQNSKSRKKLGADVEVRTISLYRTAAVDPLGYGSTNSNEGESSQHIWPDFLNLAGKKEGDLPLALLRAAPGCSHDCRRRGGSSSLLAAKTPAELVVWCLVSLQVERGVSLDFQMEEECLNTESVGNDDDADECGIEGDCAMTEYVNQTGVIENPLPPSVGMEFESYEDVYYFYNCYAKQQGFGIRVSNTWYRKSKERYRGKLSCSSAGFKKKSEANRPRPETRTGCPAMVKFRLMENKRWKIIEVELEHNHLITPGSGKFYKSHKIIGPGTKRTLQLDGPEEVQKIKLFRTVIVDAEGNGGVDTDGGQFGNDVLLPSQLKLKEGDAQAVQSFFLRLQLMDPNFFYVVELNEKGYMRNLFWTDARSRAAYGYFCDVIAIDTMCLTYKFEVPLVAFIGVNHHGQPILLGCGMLADETTESYTWLLRAWLTCMLGRPPQAIITDHHKTLQTAVADVFPRASHCFYLSRIVQRIPETLGELFDFEAIKVSLSKVVYCFLRPEEFEAAWEEMTQHHGIRDHKWIQTLYEDRKRWVPAYLKETFLAGMLPLQQNETAASFFEGYLDRHTSLKEFMDSYAQALQANRQLESLADMDSRNSIFMLKPRCFFELQLSKLYTNEIQRRFEREVEGMYSCFSTRQAYVDGQVMTYLVKEEVEVEGSKRETRDFEVMYNASEMDVLCVCGLFNFSGFLCRHALSVLNQNGLEEIPPQYILTRWRKDMKRSYVLDHSCRGIDINNPIHRYDHLYKCIVRVVEEGRKSQDCSKATQQALADMLSKLHLVEHRPPTM</sequence>
<evidence type="ECO:0000256" key="8">
    <source>
        <dbReference type="SAM" id="Phobius"/>
    </source>
</evidence>
<dbReference type="Proteomes" id="UP000886885">
    <property type="component" value="Chromosome 1D"/>
</dbReference>
<organism evidence="10 11">
    <name type="scientific">Populus tomentosa</name>
    <name type="common">Chinese white poplar</name>
    <dbReference type="NCBI Taxonomy" id="118781"/>
    <lineage>
        <taxon>Eukaryota</taxon>
        <taxon>Viridiplantae</taxon>
        <taxon>Streptophyta</taxon>
        <taxon>Embryophyta</taxon>
        <taxon>Tracheophyta</taxon>
        <taxon>Spermatophyta</taxon>
        <taxon>Magnoliopsida</taxon>
        <taxon>eudicotyledons</taxon>
        <taxon>Gunneridae</taxon>
        <taxon>Pentapetalae</taxon>
        <taxon>rosids</taxon>
        <taxon>fabids</taxon>
        <taxon>Malpighiales</taxon>
        <taxon>Salicaceae</taxon>
        <taxon>Saliceae</taxon>
        <taxon>Populus</taxon>
    </lineage>
</organism>
<keyword evidence="8" id="KW-1133">Transmembrane helix</keyword>